<dbReference type="Pfam" id="PF00211">
    <property type="entry name" value="Guanylate_cyc"/>
    <property type="match status" value="1"/>
</dbReference>
<feature type="transmembrane region" description="Helical" evidence="1">
    <location>
        <begin position="393"/>
        <end position="413"/>
    </location>
</feature>
<dbReference type="SUPFAM" id="SSF55073">
    <property type="entry name" value="Nucleotide cyclase"/>
    <property type="match status" value="1"/>
</dbReference>
<sequence>MPKRPSPRLAVSVAGLALTLLAVLVQTGHLPGVSGLYQRLESLAYDLRLAGQVAGDSPVDERIAIVDIDEASLDREGQWPWPRQRLATLVERMRDAGAAVVAFDIMWPEPERNSVSQLAESLPEDEAASFEEEFADLAKRIDGDEALAEALEASESVLGFTLHDADNSSGQLPPPLKTDLADPSRLEIPERTSYTSNIPVLQEAGEHGGFFSLQPDRDGVIRRVPLVARHDGSLYPSLSLETLRLYTLADKLGLETERAGDQQVLEAIDVGGTRIATDAEGNMLVPFRGPRGSFPYVSAADVLDGREDALSTLEGAIVLVGTTAQGLYDLRSTPVGGVFPGVEIHANLLSAMLDERQLVSPDWGRGAEIATTLALGILLALLLPALSPIWQGAMVFLAILGAGFGNLWVWYTAGIVLDLAASLLVIVMVAALNLAYGFLFESRHKQRIKRMFGQYVPPALVDEMSANPDRYGFQGEARELSVLFSDIRGFTALSEQLSATELKDLLNRFFTPMTRIIFETRGTVDKYVGDMIMAFWGAPLSDKHHAEQSIEAALTMLDEAARLRDTFRREGLPPIEIGVGINSGVMNVGDMGSDYRRAYTVLGDAVNLASRLEGVTRFYEVGIVIGERTRELAGESFIFRELDLLRVKGKSRAVRIYQPVCRRDELTVTERQTLDDYHRALQDFRAQHWHQADRGFARLQEQDKHDDRPPTRLYALYRERIAMLQEQTLPANWDGVYVQENK</sequence>
<keyword evidence="1" id="KW-0812">Transmembrane</keyword>
<accession>A0A1H2RL61</accession>
<gene>
    <name evidence="3" type="ORF">SAMN05443545_101349</name>
</gene>
<dbReference type="GO" id="GO:0006171">
    <property type="term" value="P:cAMP biosynthetic process"/>
    <property type="evidence" value="ECO:0007669"/>
    <property type="project" value="TreeGrafter"/>
</dbReference>
<dbReference type="Proteomes" id="UP000198500">
    <property type="component" value="Unassembled WGS sequence"/>
</dbReference>
<feature type="domain" description="Guanylate cyclase" evidence="2">
    <location>
        <begin position="481"/>
        <end position="613"/>
    </location>
</feature>
<dbReference type="Gene3D" id="3.30.70.1230">
    <property type="entry name" value="Nucleotide cyclase"/>
    <property type="match status" value="1"/>
</dbReference>
<dbReference type="EMBL" id="FNNI01000001">
    <property type="protein sequence ID" value="SDW19940.1"/>
    <property type="molecule type" value="Genomic_DNA"/>
</dbReference>
<dbReference type="SMART" id="SM01080">
    <property type="entry name" value="CHASE2"/>
    <property type="match status" value="1"/>
</dbReference>
<evidence type="ECO:0000313" key="4">
    <source>
        <dbReference type="Proteomes" id="UP000198500"/>
    </source>
</evidence>
<protein>
    <submittedName>
        <fullName evidence="3">Adenylate cyclase</fullName>
    </submittedName>
</protein>
<keyword evidence="1" id="KW-0472">Membrane</keyword>
<keyword evidence="4" id="KW-1185">Reference proteome</keyword>
<feature type="transmembrane region" description="Helical" evidence="1">
    <location>
        <begin position="369"/>
        <end position="386"/>
    </location>
</feature>
<evidence type="ECO:0000256" key="1">
    <source>
        <dbReference type="SAM" id="Phobius"/>
    </source>
</evidence>
<keyword evidence="1" id="KW-1133">Transmembrane helix</keyword>
<dbReference type="GO" id="GO:0035556">
    <property type="term" value="P:intracellular signal transduction"/>
    <property type="evidence" value="ECO:0007669"/>
    <property type="project" value="InterPro"/>
</dbReference>
<evidence type="ECO:0000259" key="2">
    <source>
        <dbReference type="PROSITE" id="PS50125"/>
    </source>
</evidence>
<dbReference type="InterPro" id="IPR001054">
    <property type="entry name" value="A/G_cyclase"/>
</dbReference>
<dbReference type="SMART" id="SM00044">
    <property type="entry name" value="CYCc"/>
    <property type="match status" value="1"/>
</dbReference>
<dbReference type="CDD" id="cd07302">
    <property type="entry name" value="CHD"/>
    <property type="match status" value="1"/>
</dbReference>
<dbReference type="OrthoDB" id="9806704at2"/>
<proteinExistence type="predicted"/>
<dbReference type="InterPro" id="IPR050697">
    <property type="entry name" value="Adenylyl/Guanylyl_Cyclase_3/4"/>
</dbReference>
<dbReference type="STRING" id="574349.SAMN05443545_101349"/>
<evidence type="ECO:0000313" key="3">
    <source>
        <dbReference type="EMBL" id="SDW19940.1"/>
    </source>
</evidence>
<dbReference type="SUPFAM" id="SSF82866">
    <property type="entry name" value="Multidrug efflux transporter AcrB transmembrane domain"/>
    <property type="match status" value="1"/>
</dbReference>
<feature type="transmembrane region" description="Helical" evidence="1">
    <location>
        <begin position="419"/>
        <end position="440"/>
    </location>
</feature>
<dbReference type="AlphaFoldDB" id="A0A1H2RL61"/>
<dbReference type="InterPro" id="IPR007890">
    <property type="entry name" value="CHASE2"/>
</dbReference>
<name>A0A1H2RL61_9GAMM</name>
<dbReference type="PROSITE" id="PS50125">
    <property type="entry name" value="GUANYLATE_CYCLASE_2"/>
    <property type="match status" value="1"/>
</dbReference>
<dbReference type="Pfam" id="PF05226">
    <property type="entry name" value="CHASE2"/>
    <property type="match status" value="1"/>
</dbReference>
<organism evidence="3 4">
    <name type="scientific">Aidingimonas halophila</name>
    <dbReference type="NCBI Taxonomy" id="574349"/>
    <lineage>
        <taxon>Bacteria</taxon>
        <taxon>Pseudomonadati</taxon>
        <taxon>Pseudomonadota</taxon>
        <taxon>Gammaproteobacteria</taxon>
        <taxon>Oceanospirillales</taxon>
        <taxon>Halomonadaceae</taxon>
        <taxon>Aidingimonas</taxon>
    </lineage>
</organism>
<reference evidence="3 4" key="1">
    <citation type="submission" date="2016-10" db="EMBL/GenBank/DDBJ databases">
        <authorList>
            <person name="de Groot N.N."/>
        </authorList>
    </citation>
    <scope>NUCLEOTIDE SEQUENCE [LARGE SCALE GENOMIC DNA]</scope>
    <source>
        <strain evidence="3 4">DSM 19219</strain>
    </source>
</reference>
<dbReference type="InterPro" id="IPR029787">
    <property type="entry name" value="Nucleotide_cyclase"/>
</dbReference>
<dbReference type="GO" id="GO:0004016">
    <property type="term" value="F:adenylate cyclase activity"/>
    <property type="evidence" value="ECO:0007669"/>
    <property type="project" value="UniProtKB-ARBA"/>
</dbReference>
<dbReference type="PANTHER" id="PTHR43081">
    <property type="entry name" value="ADENYLATE CYCLASE, TERMINAL-DIFFERENTIATION SPECIFIC-RELATED"/>
    <property type="match status" value="1"/>
</dbReference>
<dbReference type="PANTHER" id="PTHR43081:SF1">
    <property type="entry name" value="ADENYLATE CYCLASE, TERMINAL-DIFFERENTIATION SPECIFIC"/>
    <property type="match status" value="1"/>
</dbReference>